<accession>A0A1Q9AMT4</accession>
<name>A0A1Q9AMT4_9HYPH</name>
<comment type="caution">
    <text evidence="2">The sequence shown here is derived from an EMBL/GenBank/DDBJ whole genome shotgun (WGS) entry which is preliminary data.</text>
</comment>
<sequence>MTSAAAVVAAAFPSGDMTMSKLIVAQPYYDGRIRMVGDEVEIDNADDRKSLIARQIVAIVQGGTEGEALRTDGPTVAEYVAAGYRAANYPPSGYASRSTAEEIAKAIEDEKAAEEKADTAAENKMEPEAENKAEPVASDTAEPQAESTTAEESAPASKRTRKAD</sequence>
<protein>
    <submittedName>
        <fullName evidence="2">Uncharacterized protein</fullName>
    </submittedName>
</protein>
<organism evidence="2 3">
    <name type="scientific">Xaviernesmea rhizosphaerae</name>
    <dbReference type="NCBI Taxonomy" id="1672749"/>
    <lineage>
        <taxon>Bacteria</taxon>
        <taxon>Pseudomonadati</taxon>
        <taxon>Pseudomonadota</taxon>
        <taxon>Alphaproteobacteria</taxon>
        <taxon>Hyphomicrobiales</taxon>
        <taxon>Rhizobiaceae</taxon>
        <taxon>Rhizobium/Agrobacterium group</taxon>
        <taxon>Xaviernesmea</taxon>
    </lineage>
</organism>
<dbReference type="AlphaFoldDB" id="A0A1Q9AMT4"/>
<proteinExistence type="predicted"/>
<evidence type="ECO:0000313" key="2">
    <source>
        <dbReference type="EMBL" id="OLP56665.1"/>
    </source>
</evidence>
<dbReference type="STRING" id="1672749.BJF92_11290"/>
<reference evidence="2 3" key="1">
    <citation type="submission" date="2016-09" db="EMBL/GenBank/DDBJ databases">
        <title>Rhizobium sp. nov., a novel species isolated from the rice rhizosphere.</title>
        <authorList>
            <person name="Zhao J."/>
            <person name="Zhang X."/>
        </authorList>
    </citation>
    <scope>NUCLEOTIDE SEQUENCE [LARGE SCALE GENOMIC DNA]</scope>
    <source>
        <strain evidence="2 3">MH17</strain>
    </source>
</reference>
<feature type="compositionally biased region" description="Low complexity" evidence="1">
    <location>
        <begin position="140"/>
        <end position="157"/>
    </location>
</feature>
<feature type="compositionally biased region" description="Basic and acidic residues" evidence="1">
    <location>
        <begin position="107"/>
        <end position="133"/>
    </location>
</feature>
<dbReference type="Proteomes" id="UP000186143">
    <property type="component" value="Unassembled WGS sequence"/>
</dbReference>
<evidence type="ECO:0000256" key="1">
    <source>
        <dbReference type="SAM" id="MobiDB-lite"/>
    </source>
</evidence>
<dbReference type="EMBL" id="MKIO01000021">
    <property type="protein sequence ID" value="OLP56665.1"/>
    <property type="molecule type" value="Genomic_DNA"/>
</dbReference>
<gene>
    <name evidence="2" type="ORF">BJF92_11290</name>
</gene>
<evidence type="ECO:0000313" key="3">
    <source>
        <dbReference type="Proteomes" id="UP000186143"/>
    </source>
</evidence>
<feature type="region of interest" description="Disordered" evidence="1">
    <location>
        <begin position="107"/>
        <end position="164"/>
    </location>
</feature>